<keyword evidence="3 5" id="KW-1133">Transmembrane helix</keyword>
<dbReference type="Proteomes" id="UP001170310">
    <property type="component" value="Unassembled WGS sequence"/>
</dbReference>
<keyword evidence="4 5" id="KW-0472">Membrane</keyword>
<dbReference type="EMBL" id="JAUOQO010000001">
    <property type="protein sequence ID" value="MDO6572834.1"/>
    <property type="molecule type" value="Genomic_DNA"/>
</dbReference>
<evidence type="ECO:0000256" key="3">
    <source>
        <dbReference type="ARBA" id="ARBA00022989"/>
    </source>
</evidence>
<dbReference type="AlphaFoldDB" id="A0AAW7YMS7"/>
<reference evidence="6" key="1">
    <citation type="submission" date="2023-07" db="EMBL/GenBank/DDBJ databases">
        <title>Genome content predicts the carbon catabolic preferences of heterotrophic bacteria.</title>
        <authorList>
            <person name="Gralka M."/>
        </authorList>
    </citation>
    <scope>NUCLEOTIDE SEQUENCE</scope>
    <source>
        <strain evidence="6">E2R20</strain>
    </source>
</reference>
<gene>
    <name evidence="6" type="ORF">Q4528_01530</name>
</gene>
<dbReference type="RefSeq" id="WP_046466928.1">
    <property type="nucleotide sequence ID" value="NZ_JAUOQO010000001.1"/>
</dbReference>
<dbReference type="GeneID" id="72469281"/>
<keyword evidence="2 5" id="KW-0812">Transmembrane</keyword>
<dbReference type="Pfam" id="PF09685">
    <property type="entry name" value="MamF_MmsF"/>
    <property type="match status" value="1"/>
</dbReference>
<evidence type="ECO:0000313" key="6">
    <source>
        <dbReference type="EMBL" id="MDO6572834.1"/>
    </source>
</evidence>
<accession>A0AAW7YMS7</accession>
<proteinExistence type="predicted"/>
<dbReference type="InterPro" id="IPR019109">
    <property type="entry name" value="MamF_MmsF"/>
</dbReference>
<evidence type="ECO:0000313" key="7">
    <source>
        <dbReference type="Proteomes" id="UP001170310"/>
    </source>
</evidence>
<sequence length="113" mass="12653">MENNNRELDNRTNNVLGSLSYLSIFFAPVLFPLIVWIVGEKPASTHSRNALFNHILSWLFIVVSLICFAMAPAFYDSNTTLMVLLFILATILIIGSGILFIINIVRGVQLLIN</sequence>
<evidence type="ECO:0000256" key="5">
    <source>
        <dbReference type="SAM" id="Phobius"/>
    </source>
</evidence>
<evidence type="ECO:0000256" key="2">
    <source>
        <dbReference type="ARBA" id="ARBA00022692"/>
    </source>
</evidence>
<organism evidence="6 7">
    <name type="scientific">Staphylococcus pasteuri_A</name>
    <dbReference type="NCBI Taxonomy" id="3062664"/>
    <lineage>
        <taxon>Bacteria</taxon>
        <taxon>Bacillati</taxon>
        <taxon>Bacillota</taxon>
        <taxon>Bacilli</taxon>
        <taxon>Bacillales</taxon>
        <taxon>Staphylococcaceae</taxon>
        <taxon>Staphylococcus</taxon>
    </lineage>
</organism>
<feature type="transmembrane region" description="Helical" evidence="5">
    <location>
        <begin position="81"/>
        <end position="105"/>
    </location>
</feature>
<name>A0AAW7YMS7_9STAP</name>
<comment type="caution">
    <text evidence="6">The sequence shown here is derived from an EMBL/GenBank/DDBJ whole genome shotgun (WGS) entry which is preliminary data.</text>
</comment>
<comment type="subcellular location">
    <subcellularLocation>
        <location evidence="1">Membrane</location>
        <topology evidence="1">Multi-pass membrane protein</topology>
    </subcellularLocation>
</comment>
<feature type="transmembrane region" description="Helical" evidence="5">
    <location>
        <begin position="20"/>
        <end position="39"/>
    </location>
</feature>
<keyword evidence="7" id="KW-1185">Reference proteome</keyword>
<feature type="transmembrane region" description="Helical" evidence="5">
    <location>
        <begin position="51"/>
        <end position="75"/>
    </location>
</feature>
<protein>
    <submittedName>
        <fullName evidence="6">DUF4870 domain-containing protein</fullName>
    </submittedName>
</protein>
<evidence type="ECO:0000256" key="1">
    <source>
        <dbReference type="ARBA" id="ARBA00004141"/>
    </source>
</evidence>
<evidence type="ECO:0000256" key="4">
    <source>
        <dbReference type="ARBA" id="ARBA00023136"/>
    </source>
</evidence>